<comment type="caution">
    <text evidence="3">The sequence shown here is derived from an EMBL/GenBank/DDBJ whole genome shotgun (WGS) entry which is preliminary data.</text>
</comment>
<feature type="domain" description="Glycoprotein 60 Cryptosporidium spp" evidence="2">
    <location>
        <begin position="147"/>
        <end position="234"/>
    </location>
</feature>
<dbReference type="Proteomes" id="UP001071777">
    <property type="component" value="Unassembled WGS sequence"/>
</dbReference>
<dbReference type="InterPro" id="IPR021035">
    <property type="entry name" value="Glycop-60_Cryptosporidium"/>
</dbReference>
<feature type="compositionally biased region" description="Basic and acidic residues" evidence="1">
    <location>
        <begin position="134"/>
        <end position="144"/>
    </location>
</feature>
<feature type="region of interest" description="Disordered" evidence="1">
    <location>
        <begin position="109"/>
        <end position="172"/>
    </location>
</feature>
<organism evidence="3 4">
    <name type="scientific">Cryptosporidium canis</name>
    <dbReference type="NCBI Taxonomy" id="195482"/>
    <lineage>
        <taxon>Eukaryota</taxon>
        <taxon>Sar</taxon>
        <taxon>Alveolata</taxon>
        <taxon>Apicomplexa</taxon>
        <taxon>Conoidasida</taxon>
        <taxon>Coccidia</taxon>
        <taxon>Eucoccidiorida</taxon>
        <taxon>Eimeriorina</taxon>
        <taxon>Cryptosporidiidae</taxon>
        <taxon>Cryptosporidium</taxon>
    </lineage>
</organism>
<protein>
    <recommendedName>
        <fullName evidence="2">Glycoprotein 60 Cryptosporidium spp domain-containing protein</fullName>
    </recommendedName>
</protein>
<dbReference type="EMBL" id="JAPCXB010000192">
    <property type="protein sequence ID" value="KAJ1605169.1"/>
    <property type="molecule type" value="Genomic_DNA"/>
</dbReference>
<feature type="compositionally biased region" description="Low complexity" evidence="1">
    <location>
        <begin position="111"/>
        <end position="121"/>
    </location>
</feature>
<sequence>MYFDGKDGGFPVVGIDCGPFTVLYAPDPNGGDPVPRYVDGNDPEVTFDGDSVKVNGKPYSGLPFVPRRLTHSLLMDGVGSEAVGAVSDSNSKSGVARIGRSLMEGVDFDSKSGATSSVSSSNMRPAGLARSRRSLREVASREMESTTASDSTSATATNTETTTPTVSTSTASTTTATVSYTDLFSFRLRDGKVINVGVENSPDANKRNSYSLSEDGKVFYTGANSGNKDGVFKLDENGNIVDSQGQIVLYDVKSSAFGIRYVIPSLIAVFVTFLML</sequence>
<gene>
    <name evidence="3" type="ORF">OJ252_3548</name>
</gene>
<proteinExistence type="predicted"/>
<keyword evidence="4" id="KW-1185">Reference proteome</keyword>
<accession>A0ABQ8P214</accession>
<feature type="compositionally biased region" description="Low complexity" evidence="1">
    <location>
        <begin position="145"/>
        <end position="172"/>
    </location>
</feature>
<evidence type="ECO:0000259" key="2">
    <source>
        <dbReference type="Pfam" id="PF11025"/>
    </source>
</evidence>
<name>A0ABQ8P214_9CRYT</name>
<evidence type="ECO:0000313" key="3">
    <source>
        <dbReference type="EMBL" id="KAJ1605169.1"/>
    </source>
</evidence>
<evidence type="ECO:0000256" key="1">
    <source>
        <dbReference type="SAM" id="MobiDB-lite"/>
    </source>
</evidence>
<reference evidence="3" key="1">
    <citation type="submission" date="2022-10" db="EMBL/GenBank/DDBJ databases">
        <title>Adaptive evolution leads to modifications in subtelomeric GC content in a zoonotic Cryptosporidium species.</title>
        <authorList>
            <person name="Li J."/>
            <person name="Feng Y."/>
            <person name="Xiao L."/>
        </authorList>
    </citation>
    <scope>NUCLEOTIDE SEQUENCE</scope>
    <source>
        <strain evidence="3">25894</strain>
    </source>
</reference>
<feature type="domain" description="Glycoprotein 60 Cryptosporidium spp" evidence="2">
    <location>
        <begin position="9"/>
        <end position="62"/>
    </location>
</feature>
<evidence type="ECO:0000313" key="4">
    <source>
        <dbReference type="Proteomes" id="UP001071777"/>
    </source>
</evidence>
<dbReference type="Pfam" id="PF11025">
    <property type="entry name" value="GP40"/>
    <property type="match status" value="2"/>
</dbReference>